<evidence type="ECO:0000256" key="3">
    <source>
        <dbReference type="ARBA" id="ARBA00022723"/>
    </source>
</evidence>
<dbReference type="PANTHER" id="PTHR10869">
    <property type="entry name" value="PROLYL 4-HYDROXYLASE ALPHA SUBUNIT"/>
    <property type="match status" value="1"/>
</dbReference>
<keyword evidence="11" id="KW-1185">Reference proteome</keyword>
<dbReference type="Proteomes" id="UP000017836">
    <property type="component" value="Unassembled WGS sequence"/>
</dbReference>
<dbReference type="InterPro" id="IPR006620">
    <property type="entry name" value="Pro_4_hyd_alph"/>
</dbReference>
<dbReference type="InterPro" id="IPR045054">
    <property type="entry name" value="P4HA-like"/>
</dbReference>
<evidence type="ECO:0000256" key="7">
    <source>
        <dbReference type="ARBA" id="ARBA00023004"/>
    </source>
</evidence>
<comment type="subcellular location">
    <subcellularLocation>
        <location evidence="2">Endoplasmic reticulum membrane</location>
        <topology evidence="2">Single-pass type II membrane protein</topology>
    </subcellularLocation>
</comment>
<dbReference type="STRING" id="13333.U5DB20"/>
<evidence type="ECO:0000313" key="11">
    <source>
        <dbReference type="Proteomes" id="UP000017836"/>
    </source>
</evidence>
<dbReference type="GO" id="GO:0005506">
    <property type="term" value="F:iron ion binding"/>
    <property type="evidence" value="ECO:0007669"/>
    <property type="project" value="InterPro"/>
</dbReference>
<gene>
    <name evidence="10" type="ORF">AMTR_s00069p00174090</name>
</gene>
<dbReference type="Gene3D" id="2.60.120.620">
    <property type="entry name" value="q2cbj1_9rhob like domain"/>
    <property type="match status" value="1"/>
</dbReference>
<keyword evidence="4" id="KW-0223">Dioxygenase</keyword>
<dbReference type="KEGG" id="atr:18447815"/>
<evidence type="ECO:0000256" key="6">
    <source>
        <dbReference type="ARBA" id="ARBA00023002"/>
    </source>
</evidence>
<feature type="domain" description="Fe2OG dioxygenase" evidence="9">
    <location>
        <begin position="113"/>
        <end position="232"/>
    </location>
</feature>
<comment type="cofactor">
    <cofactor evidence="1">
        <name>L-ascorbate</name>
        <dbReference type="ChEBI" id="CHEBI:38290"/>
    </cofactor>
</comment>
<accession>U5DB20</accession>
<evidence type="ECO:0000256" key="1">
    <source>
        <dbReference type="ARBA" id="ARBA00001961"/>
    </source>
</evidence>
<organism evidence="10 11">
    <name type="scientific">Amborella trichopoda</name>
    <dbReference type="NCBI Taxonomy" id="13333"/>
    <lineage>
        <taxon>Eukaryota</taxon>
        <taxon>Viridiplantae</taxon>
        <taxon>Streptophyta</taxon>
        <taxon>Embryophyta</taxon>
        <taxon>Tracheophyta</taxon>
        <taxon>Spermatophyta</taxon>
        <taxon>Magnoliopsida</taxon>
        <taxon>Amborellales</taxon>
        <taxon>Amborellaceae</taxon>
        <taxon>Amborella</taxon>
    </lineage>
</organism>
<dbReference type="PROSITE" id="PS51471">
    <property type="entry name" value="FE2OG_OXY"/>
    <property type="match status" value="1"/>
</dbReference>
<evidence type="ECO:0000256" key="2">
    <source>
        <dbReference type="ARBA" id="ARBA00004648"/>
    </source>
</evidence>
<dbReference type="Gramene" id="ERN19430">
    <property type="protein sequence ID" value="ERN19430"/>
    <property type="gene ID" value="AMTR_s00069p00174090"/>
</dbReference>
<sequence length="232" mass="25672">MEERGAGGKQSKKKSTWPAIKSKHNVQINQLKNLDLFTIPDILTAAESRAFITVAESMGFSHQGSLGPAKGEAYRDNDRISVNDPILAETLWHCGLQNMFTDIKIRGKVAVGLNPSIRFYRYNIGQRFGRHIDESVELGDGRTTKYTLLIYLNGSPRSKVSSNSSSDRNSSARSLVGGETVFYNNRGGIVAEVSPVEGMALLHLHGDKCMLHEARVVSRNAKYVLRSDVVFM</sequence>
<evidence type="ECO:0000256" key="5">
    <source>
        <dbReference type="ARBA" id="ARBA00022968"/>
    </source>
</evidence>
<keyword evidence="6" id="KW-0560">Oxidoreductase</keyword>
<dbReference type="GO" id="GO:0005783">
    <property type="term" value="C:endoplasmic reticulum"/>
    <property type="evidence" value="ECO:0000318"/>
    <property type="project" value="GO_Central"/>
</dbReference>
<name>U5DB20_AMBTC</name>
<dbReference type="HOGENOM" id="CLU_041456_0_1_1"/>
<evidence type="ECO:0000313" key="10">
    <source>
        <dbReference type="EMBL" id="ERN19430.1"/>
    </source>
</evidence>
<proteinExistence type="predicted"/>
<reference evidence="11" key="1">
    <citation type="journal article" date="2013" name="Science">
        <title>The Amborella genome and the evolution of flowering plants.</title>
        <authorList>
            <consortium name="Amborella Genome Project"/>
        </authorList>
    </citation>
    <scope>NUCLEOTIDE SEQUENCE [LARGE SCALE GENOMIC DNA]</scope>
</reference>
<dbReference type="OMA" id="QFFGQHY"/>
<dbReference type="GO" id="GO:0031418">
    <property type="term" value="F:L-ascorbic acid binding"/>
    <property type="evidence" value="ECO:0007669"/>
    <property type="project" value="InterPro"/>
</dbReference>
<keyword evidence="7" id="KW-0408">Iron</keyword>
<dbReference type="AlphaFoldDB" id="U5DB20"/>
<dbReference type="EMBL" id="KI392069">
    <property type="protein sequence ID" value="ERN19430.1"/>
    <property type="molecule type" value="Genomic_DNA"/>
</dbReference>
<keyword evidence="5" id="KW-0735">Signal-anchor</keyword>
<dbReference type="eggNOG" id="ENOG502QR14">
    <property type="taxonomic scope" value="Eukaryota"/>
</dbReference>
<evidence type="ECO:0000259" key="9">
    <source>
        <dbReference type="PROSITE" id="PS51471"/>
    </source>
</evidence>
<dbReference type="InterPro" id="IPR005123">
    <property type="entry name" value="Oxoglu/Fe-dep_dioxygenase_dom"/>
</dbReference>
<dbReference type="OrthoDB" id="69177at2759"/>
<dbReference type="SMART" id="SM00702">
    <property type="entry name" value="P4Hc"/>
    <property type="match status" value="1"/>
</dbReference>
<dbReference type="GO" id="GO:0004656">
    <property type="term" value="F:procollagen-proline 4-dioxygenase activity"/>
    <property type="evidence" value="ECO:0000318"/>
    <property type="project" value="GO_Central"/>
</dbReference>
<keyword evidence="5" id="KW-0812">Transmembrane</keyword>
<dbReference type="PANTHER" id="PTHR10869:SF236">
    <property type="entry name" value="PROLYL 4-HYDROXYLASE ALPHA SUBUNIT DOMAIN-CONTAINING PROTEIN"/>
    <property type="match status" value="1"/>
</dbReference>
<keyword evidence="3" id="KW-0479">Metal-binding</keyword>
<evidence type="ECO:0000256" key="4">
    <source>
        <dbReference type="ARBA" id="ARBA00022964"/>
    </source>
</evidence>
<evidence type="ECO:0000256" key="8">
    <source>
        <dbReference type="ARBA" id="ARBA00049169"/>
    </source>
</evidence>
<protein>
    <recommendedName>
        <fullName evidence="9">Fe2OG dioxygenase domain-containing protein</fullName>
    </recommendedName>
</protein>
<dbReference type="GO" id="GO:0005789">
    <property type="term" value="C:endoplasmic reticulum membrane"/>
    <property type="evidence" value="ECO:0007669"/>
    <property type="project" value="UniProtKB-SubCell"/>
</dbReference>
<comment type="catalytic activity">
    <reaction evidence="8">
        <text>L-prolyl-[collagen] + 2-oxoglutarate + O2 = trans-4-hydroxy-L-prolyl-[collagen] + succinate + CO2</text>
        <dbReference type="Rhea" id="RHEA:18945"/>
        <dbReference type="Rhea" id="RHEA-COMP:11676"/>
        <dbReference type="Rhea" id="RHEA-COMP:11680"/>
        <dbReference type="ChEBI" id="CHEBI:15379"/>
        <dbReference type="ChEBI" id="CHEBI:16526"/>
        <dbReference type="ChEBI" id="CHEBI:16810"/>
        <dbReference type="ChEBI" id="CHEBI:30031"/>
        <dbReference type="ChEBI" id="CHEBI:50342"/>
        <dbReference type="ChEBI" id="CHEBI:61965"/>
        <dbReference type="EC" id="1.14.11.2"/>
    </reaction>
</comment>